<reference evidence="2 3" key="1">
    <citation type="submission" date="2016-08" db="EMBL/GenBank/DDBJ databases">
        <authorList>
            <person name="Seilhamer J.J."/>
        </authorList>
    </citation>
    <scope>NUCLEOTIDE SEQUENCE [LARGE SCALE GENOMIC DNA]</scope>
    <source>
        <strain evidence="2 3">CFBP7245</strain>
    </source>
</reference>
<organism evidence="2 3">
    <name type="scientific">Xanthomonas dyei</name>
    <dbReference type="NCBI Taxonomy" id="743699"/>
    <lineage>
        <taxon>Bacteria</taxon>
        <taxon>Pseudomonadati</taxon>
        <taxon>Pseudomonadota</taxon>
        <taxon>Gammaproteobacteria</taxon>
        <taxon>Lysobacterales</taxon>
        <taxon>Lysobacteraceae</taxon>
        <taxon>Xanthomonas</taxon>
    </lineage>
</organism>
<sequence length="59" mass="6259">MTAAALFGDGYTASRTRQQVGEPGEKTMARARSATELGVFAIAVRRSCAMTSSHLLRNG</sequence>
<accession>A0A2S7CA48</accession>
<gene>
    <name evidence="2" type="ORF">XdyCFBP7245_02680</name>
</gene>
<evidence type="ECO:0000313" key="2">
    <source>
        <dbReference type="EMBL" id="PPU58442.1"/>
    </source>
</evidence>
<feature type="region of interest" description="Disordered" evidence="1">
    <location>
        <begin position="1"/>
        <end position="26"/>
    </location>
</feature>
<evidence type="ECO:0000256" key="1">
    <source>
        <dbReference type="SAM" id="MobiDB-lite"/>
    </source>
</evidence>
<protein>
    <submittedName>
        <fullName evidence="2">Uncharacterized protein</fullName>
    </submittedName>
</protein>
<dbReference type="Proteomes" id="UP000238908">
    <property type="component" value="Unassembled WGS sequence"/>
</dbReference>
<dbReference type="EMBL" id="MDEE01000002">
    <property type="protein sequence ID" value="PPU58442.1"/>
    <property type="molecule type" value="Genomic_DNA"/>
</dbReference>
<evidence type="ECO:0000313" key="3">
    <source>
        <dbReference type="Proteomes" id="UP000238908"/>
    </source>
</evidence>
<name>A0A2S7CA48_9XANT</name>
<comment type="caution">
    <text evidence="2">The sequence shown here is derived from an EMBL/GenBank/DDBJ whole genome shotgun (WGS) entry which is preliminary data.</text>
</comment>
<dbReference type="AlphaFoldDB" id="A0A2S7CA48"/>
<proteinExistence type="predicted"/>